<feature type="region of interest" description="Disordered" evidence="1">
    <location>
        <begin position="137"/>
        <end position="186"/>
    </location>
</feature>
<dbReference type="Proteomes" id="UP000018502">
    <property type="component" value="Unassembled WGS sequence"/>
</dbReference>
<feature type="compositionally biased region" description="Basic and acidic residues" evidence="1">
    <location>
        <begin position="78"/>
        <end position="97"/>
    </location>
</feature>
<organism evidence="2 3">
    <name type="scientific">Mycobacteroides abscessus MAB_091912_2446</name>
    <dbReference type="NCBI Taxonomy" id="1335414"/>
    <lineage>
        <taxon>Bacteria</taxon>
        <taxon>Bacillati</taxon>
        <taxon>Actinomycetota</taxon>
        <taxon>Actinomycetes</taxon>
        <taxon>Mycobacteriales</taxon>
        <taxon>Mycobacteriaceae</taxon>
        <taxon>Mycobacteroides</taxon>
        <taxon>Mycobacteroides abscessus</taxon>
    </lineage>
</organism>
<dbReference type="AlphaFoldDB" id="A0A829MGU2"/>
<feature type="region of interest" description="Disordered" evidence="1">
    <location>
        <begin position="70"/>
        <end position="122"/>
    </location>
</feature>
<dbReference type="EMBL" id="AYTF01000001">
    <property type="protein sequence ID" value="ESV65315.1"/>
    <property type="molecule type" value="Genomic_DNA"/>
</dbReference>
<feature type="compositionally biased region" description="Basic and acidic residues" evidence="1">
    <location>
        <begin position="137"/>
        <end position="150"/>
    </location>
</feature>
<sequence>MLAPPSPDSFGCNVQPIMRCSNGCEVKPTLPRSTRADQTRHCVVLLLLRAGGGNDLLLPTAPGHHRRPILHAHSASRNRADTHPDRLRDRTAADRAPRRYRGSTSAHCRPDRTARGGATRHRDITQRVDVPAEHHRVGRTRCGDPGDGHLHGGPRRTGTTRVGSRSRHRRDHRWNTPGAHRIRSTM</sequence>
<protein>
    <submittedName>
        <fullName evidence="2">Major facilitator superfamily MFS_1</fullName>
    </submittedName>
</protein>
<evidence type="ECO:0000313" key="2">
    <source>
        <dbReference type="EMBL" id="ESV65315.1"/>
    </source>
</evidence>
<accession>A0A829MGU2</accession>
<feature type="compositionally biased region" description="Basic and acidic residues" evidence="1">
    <location>
        <begin position="108"/>
        <end position="122"/>
    </location>
</feature>
<proteinExistence type="predicted"/>
<comment type="caution">
    <text evidence="2">The sequence shown here is derived from an EMBL/GenBank/DDBJ whole genome shotgun (WGS) entry which is preliminary data.</text>
</comment>
<evidence type="ECO:0000256" key="1">
    <source>
        <dbReference type="SAM" id="MobiDB-lite"/>
    </source>
</evidence>
<name>A0A829MGU2_9MYCO</name>
<reference evidence="2 3" key="1">
    <citation type="journal article" date="2014" name="Emerg. Infect. Dis.">
        <title>High-level Relatedness among Mycobacterium abscessus subsp. massiliense Strains from Widely Separated Outbreaks.</title>
        <authorList>
            <person name="Tettelin H."/>
            <person name="Davidson R.M."/>
            <person name="Agrawal S."/>
            <person name="Aitken M.L."/>
            <person name="Shallom S."/>
            <person name="Hasan N.A."/>
            <person name="Strong M."/>
            <person name="Nogueira de Moura V.C."/>
            <person name="De Groote M.A."/>
            <person name="Duarte R.S."/>
            <person name="Hine E."/>
            <person name="Parankush S."/>
            <person name="Su Q."/>
            <person name="Daugherty S.C."/>
            <person name="Fraser C.M."/>
            <person name="Brown-Elliott B.A."/>
            <person name="Wallace R.J.Jr."/>
            <person name="Holland S.M."/>
            <person name="Sampaio E.P."/>
            <person name="Olivier K.N."/>
            <person name="Jackson M."/>
            <person name="Zelazny A.M."/>
        </authorList>
    </citation>
    <scope>NUCLEOTIDE SEQUENCE [LARGE SCALE GENOMIC DNA]</scope>
    <source>
        <strain evidence="2 3">MAB_091912_2446</strain>
    </source>
</reference>
<gene>
    <name evidence="2" type="ORF">L833_2707</name>
</gene>
<evidence type="ECO:0000313" key="3">
    <source>
        <dbReference type="Proteomes" id="UP000018502"/>
    </source>
</evidence>